<protein>
    <submittedName>
        <fullName evidence="2">Uncharacterized protein</fullName>
    </submittedName>
</protein>
<dbReference type="Proteomes" id="UP000315522">
    <property type="component" value="Unassembled WGS sequence"/>
</dbReference>
<dbReference type="AlphaFoldDB" id="A0A559MK29"/>
<sequence length="856" mass="98666">MRPALQRLLLRPSSLELLRCLVGLPIPNLSNQQQCFNRRDRHIRSHASHALGLQSKEEVSSEVIYDSNVPTEPPPSRPFQISRDDNGIAAKELASRQDRSRGFSGRVEPQSSSVQHPADCPPRRKIPCLVEENSYGSWKLHQWEPGQMEYESSLDQPTKVPRLLDQDQHKDDLTLWAFLLEYRKRIHGSDGVAMFWDAFRTREIRIPPEMRLTDKLWSTFLEFGLKNHVVLEQIVDYAERMWISERSKFLPSRWEEFYGTIVQHFLIHGRDGDALHWHNILSKHARPKHKAFRAICHQVAKFNGDLRALEIIYHQQARHSIYQSVIPTLCHQEDFKSALQWHYICMKHLDFPRTMKDVEPLLCFLRMYNEENVRLVIESLAKAQVPCFYVLPSSPEQKAVLSREFTNRIHGEMMNVPEKSYNDPLGARWFATTWVSLDVAINAVHALGMREIGPLSLQAIALREPDPINITNRISQLKSLGISIGESMFSRAIDEFSRNREYKYLEGLLASDQHPDVLEDARLQEHLLLSYVRAKDWDQYRRNLEIQALRGADPIVEKQNIILRVHAAMGDTAAVMEILSGMQRTGIKIKSNTMSAILRSVLQPRQISRRPMTGPPRQDLNLAIYILKTAMRSGSHVPCTLWIEIIRRLGMQGYSQGLENISIFLASWYGKNNEPLRPHYYRVPRQVPASHPLHPLRILFSTNAQKAIVEWGFIHSLRRTPRLRFPASLQRVPEVTSGITLLKKLHSHGVHIDAGAVKKAVLNRLIAYYGPRQSNRLHNRGARKNLGFRNPAEAVQSLEQMVKQVDEVLGERFFTGMTLLKIRKLREERAPGLRRQGLYISGSHPWGRSTHSNLAR</sequence>
<accession>A0A559MK29</accession>
<dbReference type="EMBL" id="QGML01000152">
    <property type="protein sequence ID" value="TVY93315.1"/>
    <property type="molecule type" value="Genomic_DNA"/>
</dbReference>
<comment type="caution">
    <text evidence="2">The sequence shown here is derived from an EMBL/GenBank/DDBJ whole genome shotgun (WGS) entry which is preliminary data.</text>
</comment>
<feature type="region of interest" description="Disordered" evidence="1">
    <location>
        <begin position="62"/>
        <end position="120"/>
    </location>
</feature>
<reference evidence="2 3" key="1">
    <citation type="submission" date="2018-05" db="EMBL/GenBank/DDBJ databases">
        <title>Genome sequencing and assembly of the regulated plant pathogen Lachnellula willkommii and related sister species for the development of diagnostic species identification markers.</title>
        <authorList>
            <person name="Giroux E."/>
            <person name="Bilodeau G."/>
        </authorList>
    </citation>
    <scope>NUCLEOTIDE SEQUENCE [LARGE SCALE GENOMIC DNA]</scope>
    <source>
        <strain evidence="2 3">CBS 172.35</strain>
    </source>
</reference>
<organism evidence="2 3">
    <name type="scientific">Lachnellula willkommii</name>
    <dbReference type="NCBI Taxonomy" id="215461"/>
    <lineage>
        <taxon>Eukaryota</taxon>
        <taxon>Fungi</taxon>
        <taxon>Dikarya</taxon>
        <taxon>Ascomycota</taxon>
        <taxon>Pezizomycotina</taxon>
        <taxon>Leotiomycetes</taxon>
        <taxon>Helotiales</taxon>
        <taxon>Lachnaceae</taxon>
        <taxon>Lachnellula</taxon>
    </lineage>
</organism>
<name>A0A559MK29_9HELO</name>
<keyword evidence="3" id="KW-1185">Reference proteome</keyword>
<evidence type="ECO:0000313" key="2">
    <source>
        <dbReference type="EMBL" id="TVY93315.1"/>
    </source>
</evidence>
<gene>
    <name evidence="2" type="ORF">LAWI1_G001734</name>
</gene>
<evidence type="ECO:0000256" key="1">
    <source>
        <dbReference type="SAM" id="MobiDB-lite"/>
    </source>
</evidence>
<proteinExistence type="predicted"/>
<evidence type="ECO:0000313" key="3">
    <source>
        <dbReference type="Proteomes" id="UP000315522"/>
    </source>
</evidence>